<protein>
    <submittedName>
        <fullName evidence="3">Glyoxylase-like metal-dependent hydrolase (Beta-lactamase superfamily II)</fullName>
    </submittedName>
</protein>
<gene>
    <name evidence="3" type="ORF">FB470_006991</name>
</gene>
<dbReference type="InterPro" id="IPR001279">
    <property type="entry name" value="Metallo-B-lactamas"/>
</dbReference>
<feature type="domain" description="Metallo-beta-lactamase" evidence="2">
    <location>
        <begin position="2"/>
        <end position="167"/>
    </location>
</feature>
<comment type="caution">
    <text evidence="3">The sequence shown here is derived from an EMBL/GenBank/DDBJ whole genome shotgun (WGS) entry which is preliminary data.</text>
</comment>
<feature type="region of interest" description="Disordered" evidence="1">
    <location>
        <begin position="168"/>
        <end position="227"/>
    </location>
</feature>
<evidence type="ECO:0000259" key="2">
    <source>
        <dbReference type="Pfam" id="PF12706"/>
    </source>
</evidence>
<dbReference type="InterPro" id="IPR036866">
    <property type="entry name" value="RibonucZ/Hydroxyglut_hydro"/>
</dbReference>
<evidence type="ECO:0000313" key="3">
    <source>
        <dbReference type="EMBL" id="MDQ0382997.1"/>
    </source>
</evidence>
<dbReference type="Gene3D" id="3.60.15.10">
    <property type="entry name" value="Ribonuclease Z/Hydroxyacylglutathione hydrolase-like"/>
    <property type="match status" value="1"/>
</dbReference>
<keyword evidence="4" id="KW-1185">Reference proteome</keyword>
<dbReference type="Proteomes" id="UP001229651">
    <property type="component" value="Unassembled WGS sequence"/>
</dbReference>
<dbReference type="EMBL" id="JAUSUT010000001">
    <property type="protein sequence ID" value="MDQ0382997.1"/>
    <property type="molecule type" value="Genomic_DNA"/>
</dbReference>
<name>A0ABU0F5X3_9PSEU</name>
<dbReference type="SUPFAM" id="SSF56281">
    <property type="entry name" value="Metallo-hydrolase/oxidoreductase"/>
    <property type="match status" value="1"/>
</dbReference>
<reference evidence="3 4" key="1">
    <citation type="submission" date="2023-07" db="EMBL/GenBank/DDBJ databases">
        <title>Sequencing the genomes of 1000 actinobacteria strains.</title>
        <authorList>
            <person name="Klenk H.-P."/>
        </authorList>
    </citation>
    <scope>NUCLEOTIDE SEQUENCE [LARGE SCALE GENOMIC DNA]</scope>
    <source>
        <strain evidence="3 4">DSM 45805</strain>
    </source>
</reference>
<evidence type="ECO:0000256" key="1">
    <source>
        <dbReference type="SAM" id="MobiDB-lite"/>
    </source>
</evidence>
<accession>A0ABU0F5X3</accession>
<proteinExistence type="predicted"/>
<dbReference type="Pfam" id="PF12706">
    <property type="entry name" value="Lactamase_B_2"/>
    <property type="match status" value="1"/>
</dbReference>
<dbReference type="RefSeq" id="WP_306998656.1">
    <property type="nucleotide sequence ID" value="NZ_JAUSUT010000001.1"/>
</dbReference>
<evidence type="ECO:0000313" key="4">
    <source>
        <dbReference type="Proteomes" id="UP001229651"/>
    </source>
</evidence>
<sequence length="227" mass="24288">MITHLHIDHCYDLLPLGKSLLKPMLRFPGAPEFGGECRPVPLVVRAGAKELFARWSQLFPIASMPVLNRAFEMAYDVREYEPGALFGFGDCAVELHELVHSAPNCGIHVTDAERTLAYTGDTGMTDALVKLAADADVVLCEATLRATDTTGHGYLSAAAAGRAATGCTACSPSPERNSPAGSGWPRRGRRCCADRPDGGTTGRPPTARRSSPTAARSPPRTAERGRW</sequence>
<organism evidence="3 4">
    <name type="scientific">Amycolatopsis thermophila</name>
    <dbReference type="NCBI Taxonomy" id="206084"/>
    <lineage>
        <taxon>Bacteria</taxon>
        <taxon>Bacillati</taxon>
        <taxon>Actinomycetota</taxon>
        <taxon>Actinomycetes</taxon>
        <taxon>Pseudonocardiales</taxon>
        <taxon>Pseudonocardiaceae</taxon>
        <taxon>Amycolatopsis</taxon>
    </lineage>
</organism>